<protein>
    <recommendedName>
        <fullName evidence="2">Formin-like protein</fullName>
    </recommendedName>
</protein>
<feature type="region of interest" description="Disordered" evidence="3">
    <location>
        <begin position="117"/>
        <end position="137"/>
    </location>
</feature>
<dbReference type="EMBL" id="JAXIOK010000004">
    <property type="protein sequence ID" value="KAK4773856.1"/>
    <property type="molecule type" value="Genomic_DNA"/>
</dbReference>
<reference evidence="7 8" key="1">
    <citation type="journal article" date="2023" name="Hortic Res">
        <title>Pangenome of water caltrop reveals structural variations and asymmetric subgenome divergence after allopolyploidization.</title>
        <authorList>
            <person name="Zhang X."/>
            <person name="Chen Y."/>
            <person name="Wang L."/>
            <person name="Yuan Y."/>
            <person name="Fang M."/>
            <person name="Shi L."/>
            <person name="Lu R."/>
            <person name="Comes H.P."/>
            <person name="Ma Y."/>
            <person name="Chen Y."/>
            <person name="Huang G."/>
            <person name="Zhou Y."/>
            <person name="Zheng Z."/>
            <person name="Qiu Y."/>
        </authorList>
    </citation>
    <scope>NUCLEOTIDE SEQUENCE [LARGE SCALE GENOMIC DNA]</scope>
    <source>
        <tissue evidence="7">Roots</tissue>
    </source>
</reference>
<keyword evidence="4" id="KW-0812">Transmembrane</keyword>
<feature type="compositionally biased region" description="Pro residues" evidence="3">
    <location>
        <begin position="267"/>
        <end position="285"/>
    </location>
</feature>
<feature type="region of interest" description="Disordered" evidence="3">
    <location>
        <begin position="763"/>
        <end position="805"/>
    </location>
</feature>
<evidence type="ECO:0000256" key="5">
    <source>
        <dbReference type="SAM" id="SignalP"/>
    </source>
</evidence>
<keyword evidence="4" id="KW-0472">Membrane</keyword>
<feature type="compositionally biased region" description="Low complexity" evidence="3">
    <location>
        <begin position="188"/>
        <end position="199"/>
    </location>
</feature>
<evidence type="ECO:0000313" key="7">
    <source>
        <dbReference type="EMBL" id="KAK4773856.1"/>
    </source>
</evidence>
<feature type="chain" id="PRO_5042907371" description="Formin-like protein" evidence="5">
    <location>
        <begin position="33"/>
        <end position="805"/>
    </location>
</feature>
<feature type="transmembrane region" description="Helical" evidence="4">
    <location>
        <begin position="87"/>
        <end position="109"/>
    </location>
</feature>
<feature type="domain" description="FH2" evidence="6">
    <location>
        <begin position="331"/>
        <end position="773"/>
    </location>
</feature>
<dbReference type="PANTHER" id="PTHR23213:SF354">
    <property type="entry name" value="FORMIN-LIKE PROTEIN 4"/>
    <property type="match status" value="1"/>
</dbReference>
<dbReference type="Pfam" id="PF02181">
    <property type="entry name" value="FH2"/>
    <property type="match status" value="1"/>
</dbReference>
<evidence type="ECO:0000256" key="3">
    <source>
        <dbReference type="SAM" id="MobiDB-lite"/>
    </source>
</evidence>
<proteinExistence type="inferred from homology"/>
<feature type="region of interest" description="Disordered" evidence="3">
    <location>
        <begin position="33"/>
        <end position="82"/>
    </location>
</feature>
<feature type="compositionally biased region" description="Gly residues" evidence="3">
    <location>
        <begin position="122"/>
        <end position="133"/>
    </location>
</feature>
<dbReference type="Gene3D" id="1.20.58.2220">
    <property type="entry name" value="Formin, FH2 domain"/>
    <property type="match status" value="1"/>
</dbReference>
<dbReference type="Proteomes" id="UP001345219">
    <property type="component" value="Chromosome 22"/>
</dbReference>
<evidence type="ECO:0000256" key="1">
    <source>
        <dbReference type="ARBA" id="ARBA00025793"/>
    </source>
</evidence>
<evidence type="ECO:0000256" key="4">
    <source>
        <dbReference type="SAM" id="Phobius"/>
    </source>
</evidence>
<evidence type="ECO:0000256" key="2">
    <source>
        <dbReference type="RuleBase" id="RU361260"/>
    </source>
</evidence>
<sequence>MPLMILQARPSTTILLLLWALLSLSAISVTESQPNSDQNTEVFYPYAPPTPSVSPATPPPPSLLLLMPPPDPSPPPVKSTSDSNKTIAKAVAATAASTVVVSAIFFIFLRRRAMSRRRKAEGGGGARSPGGGLPVTLRDEPLRFVRSIKGVIVDENGLDVLYWRKHQGNKSGSPRQRSSFKRSEVVAGSPSRSRSSNPRDGGDYESEEGLPRIVQEVPLLRGKTSTSEQNSSTSVTQAGLPPPTMASQKPPESTNSTAIQSSNSAAAPPPPLPPTLLPLPPPPPVTVQVKNPRPPLPSAQHVKPAGAASSLKSLPLSATKIAAIKAEGSSSREGGGHQVKLKPLHWDKVNIENSNSMVWNKIERGSFKVDDDLMEALFGYVATNRKTVRESKNTASTSAGALSPSKSGQIFILDTRKSQNIAIVLKSLSISRKDIFYALTHGRGLDSDTLEKLNRIAPTEEEQLQIIGFGGDPTRLADAESFLFHILKAIPSTFTRVSAMLFRMNYESEILQVRDSMKTLELGCKELRTRGLFMKLLEAILKAGNRMNAGTERGNAWAFDLSALKKLSDVKSTDGKTTLLHFVVEEVVRSEGRRCAMNRARNMNRSGSLMGVNSDSIPLVKEHKEREYIMLGLPVVGGLSAEFSNVKKSASIEYESFAGSCAALQSRVSEIKQLVCRREEDGGRFPIEMEGFLESAEAEIASLMKEQEGTMELVKATAEYYQAGASKEKGSSHIKLFVIISDFLGMVDQVCVEIARNAQKKPLAVAGATSSSSDSSSSRRKTMRFPKLPQNFFSDDKSNDTKDEL</sequence>
<feature type="compositionally biased region" description="Basic and acidic residues" evidence="3">
    <location>
        <begin position="794"/>
        <end position="805"/>
    </location>
</feature>
<feature type="region of interest" description="Disordered" evidence="3">
    <location>
        <begin position="167"/>
        <end position="310"/>
    </location>
</feature>
<name>A0AAN7L2Z7_9MYRT</name>
<dbReference type="AlphaFoldDB" id="A0AAN7L2Z7"/>
<keyword evidence="5" id="KW-0732">Signal</keyword>
<dbReference type="PROSITE" id="PS51444">
    <property type="entry name" value="FH2"/>
    <property type="match status" value="1"/>
</dbReference>
<keyword evidence="4" id="KW-1133">Transmembrane helix</keyword>
<feature type="compositionally biased region" description="Polar residues" evidence="3">
    <location>
        <begin position="223"/>
        <end position="237"/>
    </location>
</feature>
<gene>
    <name evidence="7" type="ORF">SAY87_028875</name>
</gene>
<dbReference type="InterPro" id="IPR015425">
    <property type="entry name" value="FH2_Formin"/>
</dbReference>
<comment type="similarity">
    <text evidence="1">Belongs to the formin-like family. Class-I subfamily.</text>
</comment>
<comment type="caution">
    <text evidence="7">The sequence shown here is derived from an EMBL/GenBank/DDBJ whole genome shotgun (WGS) entry which is preliminary data.</text>
</comment>
<dbReference type="SMART" id="SM00498">
    <property type="entry name" value="FH2"/>
    <property type="match status" value="1"/>
</dbReference>
<dbReference type="SUPFAM" id="SSF101447">
    <property type="entry name" value="Formin homology 2 domain (FH2 domain)"/>
    <property type="match status" value="1"/>
</dbReference>
<feature type="compositionally biased region" description="Polar residues" evidence="3">
    <location>
        <begin position="245"/>
        <end position="265"/>
    </location>
</feature>
<keyword evidence="8" id="KW-1185">Reference proteome</keyword>
<evidence type="ECO:0000259" key="6">
    <source>
        <dbReference type="PROSITE" id="PS51444"/>
    </source>
</evidence>
<organism evidence="7 8">
    <name type="scientific">Trapa incisa</name>
    <dbReference type="NCBI Taxonomy" id="236973"/>
    <lineage>
        <taxon>Eukaryota</taxon>
        <taxon>Viridiplantae</taxon>
        <taxon>Streptophyta</taxon>
        <taxon>Embryophyta</taxon>
        <taxon>Tracheophyta</taxon>
        <taxon>Spermatophyta</taxon>
        <taxon>Magnoliopsida</taxon>
        <taxon>eudicotyledons</taxon>
        <taxon>Gunneridae</taxon>
        <taxon>Pentapetalae</taxon>
        <taxon>rosids</taxon>
        <taxon>malvids</taxon>
        <taxon>Myrtales</taxon>
        <taxon>Lythraceae</taxon>
        <taxon>Trapa</taxon>
    </lineage>
</organism>
<evidence type="ECO:0000313" key="8">
    <source>
        <dbReference type="Proteomes" id="UP001345219"/>
    </source>
</evidence>
<feature type="signal peptide" evidence="5">
    <location>
        <begin position="1"/>
        <end position="32"/>
    </location>
</feature>
<accession>A0AAN7L2Z7</accession>
<dbReference type="PANTHER" id="PTHR23213">
    <property type="entry name" value="FORMIN-RELATED"/>
    <property type="match status" value="1"/>
</dbReference>
<dbReference type="GO" id="GO:0051015">
    <property type="term" value="F:actin filament binding"/>
    <property type="evidence" value="ECO:0007669"/>
    <property type="project" value="InterPro"/>
</dbReference>
<dbReference type="GO" id="GO:0045010">
    <property type="term" value="P:actin nucleation"/>
    <property type="evidence" value="ECO:0007669"/>
    <property type="project" value="InterPro"/>
</dbReference>
<dbReference type="InterPro" id="IPR027643">
    <property type="entry name" value="Formin-like_plant"/>
</dbReference>
<feature type="compositionally biased region" description="Pro residues" evidence="3">
    <location>
        <begin position="46"/>
        <end position="77"/>
    </location>
</feature>
<dbReference type="InterPro" id="IPR042201">
    <property type="entry name" value="FH2_Formin_sf"/>
</dbReference>